<gene>
    <name evidence="5" type="ORF">KI387_007728</name>
</gene>
<evidence type="ECO:0000256" key="3">
    <source>
        <dbReference type="PROSITE-ProRule" id="PRU01240"/>
    </source>
</evidence>
<keyword evidence="2" id="KW-0732">Signal</keyword>
<dbReference type="PANTHER" id="PTHR10795">
    <property type="entry name" value="PROPROTEIN CONVERTASE SUBTILISIN/KEXIN"/>
    <property type="match status" value="1"/>
</dbReference>
<comment type="caution">
    <text evidence="5">The sequence shown here is derived from an EMBL/GenBank/DDBJ whole genome shotgun (WGS) entry which is preliminary data.</text>
</comment>
<dbReference type="GO" id="GO:0006508">
    <property type="term" value="P:proteolysis"/>
    <property type="evidence" value="ECO:0007669"/>
    <property type="project" value="InterPro"/>
</dbReference>
<evidence type="ECO:0000259" key="4">
    <source>
        <dbReference type="Pfam" id="PF00082"/>
    </source>
</evidence>
<dbReference type="EMBL" id="JAHRHJ020000002">
    <property type="protein sequence ID" value="KAH9327550.1"/>
    <property type="molecule type" value="Genomic_DNA"/>
</dbReference>
<name>A0AA38GTF3_TAXCH</name>
<feature type="domain" description="Peptidase S8/S53" evidence="4">
    <location>
        <begin position="66"/>
        <end position="197"/>
    </location>
</feature>
<dbReference type="AlphaFoldDB" id="A0AA38GTF3"/>
<keyword evidence="6" id="KW-1185">Reference proteome</keyword>
<organism evidence="5 6">
    <name type="scientific">Taxus chinensis</name>
    <name type="common">Chinese yew</name>
    <name type="synonym">Taxus wallichiana var. chinensis</name>
    <dbReference type="NCBI Taxonomy" id="29808"/>
    <lineage>
        <taxon>Eukaryota</taxon>
        <taxon>Viridiplantae</taxon>
        <taxon>Streptophyta</taxon>
        <taxon>Embryophyta</taxon>
        <taxon>Tracheophyta</taxon>
        <taxon>Spermatophyta</taxon>
        <taxon>Pinopsida</taxon>
        <taxon>Pinidae</taxon>
        <taxon>Conifers II</taxon>
        <taxon>Cupressales</taxon>
        <taxon>Taxaceae</taxon>
        <taxon>Taxus</taxon>
    </lineage>
</organism>
<feature type="non-terminal residue" evidence="5">
    <location>
        <position position="218"/>
    </location>
</feature>
<dbReference type="Proteomes" id="UP000824469">
    <property type="component" value="Unassembled WGS sequence"/>
</dbReference>
<dbReference type="InterPro" id="IPR000209">
    <property type="entry name" value="Peptidase_S8/S53_dom"/>
</dbReference>
<evidence type="ECO:0000256" key="1">
    <source>
        <dbReference type="ARBA" id="ARBA00011073"/>
    </source>
</evidence>
<sequence>VWPESAIFHDRGFGPIPSKWRGGCENDAQFSSANCNRKLIGARYYIKGYLNAKKPLNFTATGDFLSARDKEGLGTHTLSTAGGNFVKNASIFGFGEGTAKGGAPGARVAAYKVCWAGGSCFDADILAGFDAGVYDGVDVFSVSLGSSPPLADYFQDGISIGAFHAVQRGRVVVCSAGNDGPDAGTVANVAPWIITAGASSIDRQFPSVAFLGNNRSYE</sequence>
<dbReference type="SUPFAM" id="SSF52743">
    <property type="entry name" value="Subtilisin-like"/>
    <property type="match status" value="1"/>
</dbReference>
<evidence type="ECO:0000313" key="5">
    <source>
        <dbReference type="EMBL" id="KAH9327550.1"/>
    </source>
</evidence>
<evidence type="ECO:0000313" key="6">
    <source>
        <dbReference type="Proteomes" id="UP000824469"/>
    </source>
</evidence>
<comment type="caution">
    <text evidence="3">Lacks conserved residue(s) required for the propagation of feature annotation.</text>
</comment>
<protein>
    <recommendedName>
        <fullName evidence="4">Peptidase S8/S53 domain-containing protein</fullName>
    </recommendedName>
</protein>
<dbReference type="PROSITE" id="PS51892">
    <property type="entry name" value="SUBTILASE"/>
    <property type="match status" value="1"/>
</dbReference>
<proteinExistence type="inferred from homology"/>
<dbReference type="OMA" id="KGACANE"/>
<dbReference type="InterPro" id="IPR036852">
    <property type="entry name" value="Peptidase_S8/S53_dom_sf"/>
</dbReference>
<dbReference type="Gene3D" id="3.40.50.200">
    <property type="entry name" value="Peptidase S8/S53 domain"/>
    <property type="match status" value="1"/>
</dbReference>
<dbReference type="GO" id="GO:0004252">
    <property type="term" value="F:serine-type endopeptidase activity"/>
    <property type="evidence" value="ECO:0007669"/>
    <property type="project" value="InterPro"/>
</dbReference>
<dbReference type="InterPro" id="IPR045051">
    <property type="entry name" value="SBT"/>
</dbReference>
<accession>A0AA38GTF3</accession>
<feature type="non-terminal residue" evidence="5">
    <location>
        <position position="1"/>
    </location>
</feature>
<evidence type="ECO:0000256" key="2">
    <source>
        <dbReference type="ARBA" id="ARBA00022729"/>
    </source>
</evidence>
<comment type="similarity">
    <text evidence="1 3">Belongs to the peptidase S8 family.</text>
</comment>
<reference evidence="5 6" key="1">
    <citation type="journal article" date="2021" name="Nat. Plants">
        <title>The Taxus genome provides insights into paclitaxel biosynthesis.</title>
        <authorList>
            <person name="Xiong X."/>
            <person name="Gou J."/>
            <person name="Liao Q."/>
            <person name="Li Y."/>
            <person name="Zhou Q."/>
            <person name="Bi G."/>
            <person name="Li C."/>
            <person name="Du R."/>
            <person name="Wang X."/>
            <person name="Sun T."/>
            <person name="Guo L."/>
            <person name="Liang H."/>
            <person name="Lu P."/>
            <person name="Wu Y."/>
            <person name="Zhang Z."/>
            <person name="Ro D.K."/>
            <person name="Shang Y."/>
            <person name="Huang S."/>
            <person name="Yan J."/>
        </authorList>
    </citation>
    <scope>NUCLEOTIDE SEQUENCE [LARGE SCALE GENOMIC DNA]</scope>
    <source>
        <strain evidence="5">Ta-2019</strain>
    </source>
</reference>
<dbReference type="Pfam" id="PF00082">
    <property type="entry name" value="Peptidase_S8"/>
    <property type="match status" value="1"/>
</dbReference>